<comment type="caution">
    <text evidence="2">The sequence shown here is derived from an EMBL/GenBank/DDBJ whole genome shotgun (WGS) entry which is preliminary data.</text>
</comment>
<protein>
    <submittedName>
        <fullName evidence="2">Uncharacterized protein</fullName>
    </submittedName>
</protein>
<feature type="compositionally biased region" description="Basic and acidic residues" evidence="1">
    <location>
        <begin position="39"/>
        <end position="49"/>
    </location>
</feature>
<gene>
    <name evidence="2" type="ORF">SNE40_003724</name>
</gene>
<feature type="region of interest" description="Disordered" evidence="1">
    <location>
        <begin position="1"/>
        <end position="61"/>
    </location>
</feature>
<sequence>MESESKHRNQRVRRRERAQLLQQGKQSQVREMGDEIDESPPRTSKDKGRGKPRRRRNSSPNIFEEDIIDGFAIMSFKTFEDLEVSYTIFIFVHIEPVGSNTALLSTKTTQRVDNIYF</sequence>
<reference evidence="2 3" key="1">
    <citation type="submission" date="2024-01" db="EMBL/GenBank/DDBJ databases">
        <title>The genome of the rayed Mediterranean limpet Patella caerulea (Linnaeus, 1758).</title>
        <authorList>
            <person name="Anh-Thu Weber A."/>
            <person name="Halstead-Nussloch G."/>
        </authorList>
    </citation>
    <scope>NUCLEOTIDE SEQUENCE [LARGE SCALE GENOMIC DNA]</scope>
    <source>
        <strain evidence="2">AATW-2023a</strain>
        <tissue evidence="2">Whole specimen</tissue>
    </source>
</reference>
<dbReference type="Proteomes" id="UP001347796">
    <property type="component" value="Unassembled WGS sequence"/>
</dbReference>
<evidence type="ECO:0000313" key="2">
    <source>
        <dbReference type="EMBL" id="KAK6192215.1"/>
    </source>
</evidence>
<keyword evidence="3" id="KW-1185">Reference proteome</keyword>
<evidence type="ECO:0000256" key="1">
    <source>
        <dbReference type="SAM" id="MobiDB-lite"/>
    </source>
</evidence>
<proteinExistence type="predicted"/>
<dbReference type="EMBL" id="JAZGQO010000002">
    <property type="protein sequence ID" value="KAK6192215.1"/>
    <property type="molecule type" value="Genomic_DNA"/>
</dbReference>
<organism evidence="2 3">
    <name type="scientific">Patella caerulea</name>
    <name type="common">Rayed Mediterranean limpet</name>
    <dbReference type="NCBI Taxonomy" id="87958"/>
    <lineage>
        <taxon>Eukaryota</taxon>
        <taxon>Metazoa</taxon>
        <taxon>Spiralia</taxon>
        <taxon>Lophotrochozoa</taxon>
        <taxon>Mollusca</taxon>
        <taxon>Gastropoda</taxon>
        <taxon>Patellogastropoda</taxon>
        <taxon>Patelloidea</taxon>
        <taxon>Patellidae</taxon>
        <taxon>Patella</taxon>
    </lineage>
</organism>
<accession>A0AAN8Q5P0</accession>
<evidence type="ECO:0000313" key="3">
    <source>
        <dbReference type="Proteomes" id="UP001347796"/>
    </source>
</evidence>
<dbReference type="AlphaFoldDB" id="A0AAN8Q5P0"/>
<name>A0AAN8Q5P0_PATCE</name>